<organism evidence="2 3">
    <name type="scientific">Xenoophorus captivus</name>
    <dbReference type="NCBI Taxonomy" id="1517983"/>
    <lineage>
        <taxon>Eukaryota</taxon>
        <taxon>Metazoa</taxon>
        <taxon>Chordata</taxon>
        <taxon>Craniata</taxon>
        <taxon>Vertebrata</taxon>
        <taxon>Euteleostomi</taxon>
        <taxon>Actinopterygii</taxon>
        <taxon>Neopterygii</taxon>
        <taxon>Teleostei</taxon>
        <taxon>Neoteleostei</taxon>
        <taxon>Acanthomorphata</taxon>
        <taxon>Ovalentaria</taxon>
        <taxon>Atherinomorphae</taxon>
        <taxon>Cyprinodontiformes</taxon>
        <taxon>Goodeidae</taxon>
        <taxon>Xenoophorus</taxon>
    </lineage>
</organism>
<keyword evidence="1" id="KW-1133">Transmembrane helix</keyword>
<keyword evidence="1" id="KW-0472">Membrane</keyword>
<evidence type="ECO:0000313" key="3">
    <source>
        <dbReference type="Proteomes" id="UP001434883"/>
    </source>
</evidence>
<keyword evidence="3" id="KW-1185">Reference proteome</keyword>
<evidence type="ECO:0000313" key="2">
    <source>
        <dbReference type="EMBL" id="MEQ2198020.1"/>
    </source>
</evidence>
<sequence>MRCNPSTYGWNLHCSIKNLHSSSYFICGTEQSLQSSCRTDSCCLVAARAFIHFYKGWEIMTLFKSLHRLPVMQRKGLRIHCLVGGALKGLGLKCICDLHYKVVSSHLAHRNGRFNLNIRHILFWLFFNLLILYCFEDI</sequence>
<dbReference type="Proteomes" id="UP001434883">
    <property type="component" value="Unassembled WGS sequence"/>
</dbReference>
<name>A0ABV0QQA2_9TELE</name>
<keyword evidence="1" id="KW-0812">Transmembrane</keyword>
<reference evidence="2 3" key="1">
    <citation type="submission" date="2021-06" db="EMBL/GenBank/DDBJ databases">
        <authorList>
            <person name="Palmer J.M."/>
        </authorList>
    </citation>
    <scope>NUCLEOTIDE SEQUENCE [LARGE SCALE GENOMIC DNA]</scope>
    <source>
        <strain evidence="2 3">XC_2019</strain>
        <tissue evidence="2">Muscle</tissue>
    </source>
</reference>
<gene>
    <name evidence="2" type="ORF">XENOCAPTIV_006473</name>
</gene>
<feature type="transmembrane region" description="Helical" evidence="1">
    <location>
        <begin position="116"/>
        <end position="135"/>
    </location>
</feature>
<dbReference type="EMBL" id="JAHRIN010018523">
    <property type="protein sequence ID" value="MEQ2198020.1"/>
    <property type="molecule type" value="Genomic_DNA"/>
</dbReference>
<evidence type="ECO:0000256" key="1">
    <source>
        <dbReference type="SAM" id="Phobius"/>
    </source>
</evidence>
<comment type="caution">
    <text evidence="2">The sequence shown here is derived from an EMBL/GenBank/DDBJ whole genome shotgun (WGS) entry which is preliminary data.</text>
</comment>
<accession>A0ABV0QQA2</accession>
<protein>
    <submittedName>
        <fullName evidence="2">Uncharacterized protein</fullName>
    </submittedName>
</protein>
<proteinExistence type="predicted"/>